<dbReference type="Proteomes" id="UP001058974">
    <property type="component" value="Chromosome 2"/>
</dbReference>
<comment type="caution">
    <text evidence="1">The sequence shown here is derived from an EMBL/GenBank/DDBJ whole genome shotgun (WGS) entry which is preliminary data.</text>
</comment>
<dbReference type="InterPro" id="IPR011989">
    <property type="entry name" value="ARM-like"/>
</dbReference>
<evidence type="ECO:0000313" key="2">
    <source>
        <dbReference type="Proteomes" id="UP001058974"/>
    </source>
</evidence>
<sequence>MANFPSCLFSINNDESFVAPLSASTQTSATVQRMAYMERLVIELQRSDLRENILHVLSKCIGLFKDLAPLLWKSVGTIVLLLQEILSIFPNISLQNLTPAQSTRVRNVLALFQVEQVMEKMFKCVVHHSGMLKDLGYSTVDKLWYYDEMNACDIVLLEDDKGTKRMQTIAVMTMECHLYVTHHVS</sequence>
<dbReference type="AlphaFoldDB" id="A0A9D4Y708"/>
<organism evidence="1 2">
    <name type="scientific">Pisum sativum</name>
    <name type="common">Garden pea</name>
    <name type="synonym">Lathyrus oleraceus</name>
    <dbReference type="NCBI Taxonomy" id="3888"/>
    <lineage>
        <taxon>Eukaryota</taxon>
        <taxon>Viridiplantae</taxon>
        <taxon>Streptophyta</taxon>
        <taxon>Embryophyta</taxon>
        <taxon>Tracheophyta</taxon>
        <taxon>Spermatophyta</taxon>
        <taxon>Magnoliopsida</taxon>
        <taxon>eudicotyledons</taxon>
        <taxon>Gunneridae</taxon>
        <taxon>Pentapetalae</taxon>
        <taxon>rosids</taxon>
        <taxon>fabids</taxon>
        <taxon>Fabales</taxon>
        <taxon>Fabaceae</taxon>
        <taxon>Papilionoideae</taxon>
        <taxon>50 kb inversion clade</taxon>
        <taxon>NPAAA clade</taxon>
        <taxon>Hologalegina</taxon>
        <taxon>IRL clade</taxon>
        <taxon>Fabeae</taxon>
        <taxon>Lathyrus</taxon>
    </lineage>
</organism>
<proteinExistence type="predicted"/>
<protein>
    <submittedName>
        <fullName evidence="1">Uncharacterized protein</fullName>
    </submittedName>
</protein>
<reference evidence="1 2" key="1">
    <citation type="journal article" date="2022" name="Nat. Genet.">
        <title>Improved pea reference genome and pan-genome highlight genomic features and evolutionary characteristics.</title>
        <authorList>
            <person name="Yang T."/>
            <person name="Liu R."/>
            <person name="Luo Y."/>
            <person name="Hu S."/>
            <person name="Wang D."/>
            <person name="Wang C."/>
            <person name="Pandey M.K."/>
            <person name="Ge S."/>
            <person name="Xu Q."/>
            <person name="Li N."/>
            <person name="Li G."/>
            <person name="Huang Y."/>
            <person name="Saxena R.K."/>
            <person name="Ji Y."/>
            <person name="Li M."/>
            <person name="Yan X."/>
            <person name="He Y."/>
            <person name="Liu Y."/>
            <person name="Wang X."/>
            <person name="Xiang C."/>
            <person name="Varshney R.K."/>
            <person name="Ding H."/>
            <person name="Gao S."/>
            <person name="Zong X."/>
        </authorList>
    </citation>
    <scope>NUCLEOTIDE SEQUENCE [LARGE SCALE GENOMIC DNA]</scope>
    <source>
        <strain evidence="1 2">cv. Zhongwan 6</strain>
    </source>
</reference>
<name>A0A9D4Y708_PEA</name>
<dbReference type="GO" id="GO:0030014">
    <property type="term" value="C:CCR4-NOT complex"/>
    <property type="evidence" value="ECO:0007669"/>
    <property type="project" value="InterPro"/>
</dbReference>
<dbReference type="GO" id="GO:0006402">
    <property type="term" value="P:mRNA catabolic process"/>
    <property type="evidence" value="ECO:0007669"/>
    <property type="project" value="InterPro"/>
</dbReference>
<dbReference type="InterPro" id="IPR007216">
    <property type="entry name" value="CNOT9"/>
</dbReference>
<dbReference type="Gene3D" id="1.25.10.10">
    <property type="entry name" value="Leucine-rich Repeat Variant"/>
    <property type="match status" value="1"/>
</dbReference>
<accession>A0A9D4Y708</accession>
<gene>
    <name evidence="1" type="ORF">KIW84_020392</name>
</gene>
<evidence type="ECO:0000313" key="1">
    <source>
        <dbReference type="EMBL" id="KAI5433084.1"/>
    </source>
</evidence>
<dbReference type="PANTHER" id="PTHR12262">
    <property type="entry name" value="CCR4-NOT TRANSCRIPTION COMPLEX SUBUNIT 9"/>
    <property type="match status" value="1"/>
</dbReference>
<dbReference type="EMBL" id="JAMSHJ010000002">
    <property type="protein sequence ID" value="KAI5433084.1"/>
    <property type="molecule type" value="Genomic_DNA"/>
</dbReference>
<dbReference type="Pfam" id="PF04078">
    <property type="entry name" value="Rcd1"/>
    <property type="match status" value="1"/>
</dbReference>
<keyword evidence="2" id="KW-1185">Reference proteome</keyword>
<dbReference type="Gramene" id="Psat02G0039200-T1">
    <property type="protein sequence ID" value="KAI5433084.1"/>
    <property type="gene ID" value="KIW84_020392"/>
</dbReference>